<dbReference type="Proteomes" id="UP000265366">
    <property type="component" value="Unassembled WGS sequence"/>
</dbReference>
<dbReference type="GO" id="GO:0004609">
    <property type="term" value="F:phosphatidylserine decarboxylase activity"/>
    <property type="evidence" value="ECO:0007669"/>
    <property type="project" value="UniProtKB-UniRule"/>
</dbReference>
<dbReference type="Pfam" id="PF02666">
    <property type="entry name" value="PS_Dcarbxylase"/>
    <property type="match status" value="1"/>
</dbReference>
<feature type="modified residue" description="Pyruvic acid (Ser); by autocatalysis" evidence="11">
    <location>
        <position position="190"/>
    </location>
</feature>
<dbReference type="EC" id="4.1.1.65" evidence="11"/>
<keyword evidence="7 11" id="KW-0594">Phospholipid biosynthesis</keyword>
<dbReference type="AlphaFoldDB" id="A0A3A1P3G6"/>
<dbReference type="OrthoDB" id="9790893at2"/>
<comment type="function">
    <text evidence="11">Catalyzes the formation of phosphatidylethanolamine (PtdEtn) from phosphatidylserine (PtdSer).</text>
</comment>
<evidence type="ECO:0000256" key="3">
    <source>
        <dbReference type="ARBA" id="ARBA00022793"/>
    </source>
</evidence>
<evidence type="ECO:0000256" key="2">
    <source>
        <dbReference type="ARBA" id="ARBA00022516"/>
    </source>
</evidence>
<evidence type="ECO:0000256" key="5">
    <source>
        <dbReference type="ARBA" id="ARBA00023136"/>
    </source>
</evidence>
<evidence type="ECO:0000313" key="14">
    <source>
        <dbReference type="Proteomes" id="UP000265366"/>
    </source>
</evidence>
<evidence type="ECO:0000256" key="4">
    <source>
        <dbReference type="ARBA" id="ARBA00023098"/>
    </source>
</evidence>
<dbReference type="NCBIfam" id="NF003679">
    <property type="entry name" value="PRK05305.1-3"/>
    <property type="match status" value="1"/>
</dbReference>
<evidence type="ECO:0000256" key="10">
    <source>
        <dbReference type="ARBA" id="ARBA00023317"/>
    </source>
</evidence>
<keyword evidence="2 11" id="KW-0444">Lipid biosynthesis</keyword>
<evidence type="ECO:0000256" key="6">
    <source>
        <dbReference type="ARBA" id="ARBA00023145"/>
    </source>
</evidence>
<evidence type="ECO:0000256" key="11">
    <source>
        <dbReference type="HAMAP-Rule" id="MF_00664"/>
    </source>
</evidence>
<feature type="chain" id="PRO_5023426959" description="Phosphatidylserine decarboxylase alpha chain" evidence="11">
    <location>
        <begin position="190"/>
        <end position="232"/>
    </location>
</feature>
<gene>
    <name evidence="11" type="primary">psd</name>
    <name evidence="13" type="ORF">D2V17_10280</name>
</gene>
<dbReference type="HAMAP" id="MF_00664">
    <property type="entry name" value="PS_decarb_PSD_A"/>
    <property type="match status" value="1"/>
</dbReference>
<keyword evidence="10 11" id="KW-0670">Pyruvate</keyword>
<dbReference type="UniPathway" id="UPA00558">
    <property type="reaction ID" value="UER00616"/>
</dbReference>
<sequence>MSISSSIRNSLVPIHKAGYPFIAIGLAATVGLSLVSVSLAWIAAIVTVWAGYFFRNPPRTTPVEDGIVVAPAEGHISMIAEVLPPRELNLPPEPMLRVSVFMSIFDCHVNRTPVSGRIKTIAYTPGRFFSADLDKASDHNERNALAIETPYGLVVFVQIAGLIARRIEHWVAEGDRLEVGDRFGLIRFGSRIDVYLPLGTPLCVTVGQTAIVGETVLARLTEGKSTRRYKTS</sequence>
<dbReference type="InterPro" id="IPR033175">
    <property type="entry name" value="PSD-A"/>
</dbReference>
<dbReference type="InterPro" id="IPR003817">
    <property type="entry name" value="PS_Dcarbxylase"/>
</dbReference>
<name>A0A3A1P3G6_9SPHN</name>
<keyword evidence="14" id="KW-1185">Reference proteome</keyword>
<dbReference type="NCBIfam" id="NF003678">
    <property type="entry name" value="PRK05305.1-2"/>
    <property type="match status" value="1"/>
</dbReference>
<evidence type="ECO:0000256" key="8">
    <source>
        <dbReference type="ARBA" id="ARBA00023239"/>
    </source>
</evidence>
<comment type="PTM">
    <text evidence="11">Is synthesized initially as an inactive proenzyme. Formation of the active enzyme involves a self-maturation process in which the active site pyruvoyl group is generated from an internal serine residue via an autocatalytic post-translational modification. Two non-identical subunits are generated from the proenzyme in this reaction, and the pyruvate is formed at the N-terminus of the alpha chain, which is derived from the carboxyl end of the proenzyme. The post-translation cleavage follows an unusual pathway, termed non-hydrolytic serinolysis, in which the side chain hydroxyl group of the serine supplies its oxygen atom to form the C-terminus of the beta chain, while the remainder of the serine residue undergoes an oxidative deamination to produce ammonia and the pyruvoyl prosthetic group on the alpha chain.</text>
</comment>
<keyword evidence="4 11" id="KW-0443">Lipid metabolism</keyword>
<comment type="catalytic activity">
    <reaction evidence="11">
        <text>a 1,2-diacyl-sn-glycero-3-phospho-L-serine + H(+) = a 1,2-diacyl-sn-glycero-3-phosphoethanolamine + CO2</text>
        <dbReference type="Rhea" id="RHEA:20828"/>
        <dbReference type="ChEBI" id="CHEBI:15378"/>
        <dbReference type="ChEBI" id="CHEBI:16526"/>
        <dbReference type="ChEBI" id="CHEBI:57262"/>
        <dbReference type="ChEBI" id="CHEBI:64612"/>
        <dbReference type="EC" id="4.1.1.65"/>
    </reaction>
</comment>
<comment type="subunit">
    <text evidence="11">Heterodimer of a large membrane-associated beta subunit and a small pyruvoyl-containing alpha subunit.</text>
</comment>
<dbReference type="EMBL" id="QXFM01000095">
    <property type="protein sequence ID" value="RIV85477.1"/>
    <property type="molecule type" value="Genomic_DNA"/>
</dbReference>
<reference evidence="13 14" key="1">
    <citation type="submission" date="2018-08" db="EMBL/GenBank/DDBJ databases">
        <title>Erythrobacter zhengii sp.nov., a bacterium isolated from deep-sea sediment.</title>
        <authorList>
            <person name="Fang C."/>
            <person name="Wu Y.-H."/>
            <person name="Sun C."/>
            <person name="Wang H."/>
            <person name="Cheng H."/>
            <person name="Meng F.-X."/>
            <person name="Wang C.-S."/>
            <person name="Xu X.-W."/>
        </authorList>
    </citation>
    <scope>NUCLEOTIDE SEQUENCE [LARGE SCALE GENOMIC DNA]</scope>
    <source>
        <strain evidence="13 14">CCTCC AB 2015396</strain>
    </source>
</reference>
<accession>A0A3A1P3G6</accession>
<keyword evidence="6 11" id="KW-0865">Zymogen</keyword>
<protein>
    <recommendedName>
        <fullName evidence="11">Phosphatidylserine decarboxylase proenzyme</fullName>
        <ecNumber evidence="11">4.1.1.65</ecNumber>
    </recommendedName>
    <component>
        <recommendedName>
            <fullName evidence="11">Phosphatidylserine decarboxylase alpha chain</fullName>
        </recommendedName>
    </component>
    <component>
        <recommendedName>
            <fullName evidence="11">Phosphatidylserine decarboxylase beta chain</fullName>
        </recommendedName>
    </component>
</protein>
<feature type="active site" description="Schiff-base intermediate with substrate; via pyruvic acid" evidence="11">
    <location>
        <position position="190"/>
    </location>
</feature>
<dbReference type="GO" id="GO:0006646">
    <property type="term" value="P:phosphatidylethanolamine biosynthetic process"/>
    <property type="evidence" value="ECO:0007669"/>
    <property type="project" value="UniProtKB-UniRule"/>
</dbReference>
<feature type="chain" id="PRO_5023426960" description="Phosphatidylserine decarboxylase beta chain" evidence="11">
    <location>
        <begin position="1"/>
        <end position="189"/>
    </location>
</feature>
<feature type="transmembrane region" description="Helical" evidence="12">
    <location>
        <begin position="21"/>
        <end position="54"/>
    </location>
</feature>
<dbReference type="NCBIfam" id="NF003677">
    <property type="entry name" value="PRK05305.1-1"/>
    <property type="match status" value="1"/>
</dbReference>
<keyword evidence="3 11" id="KW-0210">Decarboxylase</keyword>
<dbReference type="RefSeq" id="WP_119592886.1">
    <property type="nucleotide sequence ID" value="NZ_QXFM01000095.1"/>
</dbReference>
<evidence type="ECO:0000256" key="9">
    <source>
        <dbReference type="ARBA" id="ARBA00023264"/>
    </source>
</evidence>
<comment type="pathway">
    <text evidence="11">Phospholipid metabolism; phosphatidylethanolamine biosynthesis; phosphatidylethanolamine from CDP-diacylglycerol: step 2/2.</text>
</comment>
<dbReference type="GO" id="GO:0005886">
    <property type="term" value="C:plasma membrane"/>
    <property type="evidence" value="ECO:0007669"/>
    <property type="project" value="UniProtKB-SubCell"/>
</dbReference>
<proteinExistence type="inferred from homology"/>
<organism evidence="13 14">
    <name type="scientific">Aurantiacibacter xanthus</name>
    <dbReference type="NCBI Taxonomy" id="1784712"/>
    <lineage>
        <taxon>Bacteria</taxon>
        <taxon>Pseudomonadati</taxon>
        <taxon>Pseudomonadota</taxon>
        <taxon>Alphaproteobacteria</taxon>
        <taxon>Sphingomonadales</taxon>
        <taxon>Erythrobacteraceae</taxon>
        <taxon>Aurantiacibacter</taxon>
    </lineage>
</organism>
<keyword evidence="12" id="KW-1133">Transmembrane helix</keyword>
<dbReference type="NCBIfam" id="NF003685">
    <property type="entry name" value="PRK05305.2-5"/>
    <property type="match status" value="1"/>
</dbReference>
<keyword evidence="9 11" id="KW-1208">Phospholipid metabolism</keyword>
<comment type="subcellular location">
    <subcellularLocation>
        <location evidence="11">Cell membrane</location>
        <topology evidence="11">Peripheral membrane protein</topology>
    </subcellularLocation>
</comment>
<dbReference type="PANTHER" id="PTHR35809:SF1">
    <property type="entry name" value="ARCHAETIDYLSERINE DECARBOXYLASE PROENZYME-RELATED"/>
    <property type="match status" value="1"/>
</dbReference>
<comment type="caution">
    <text evidence="13">The sequence shown here is derived from an EMBL/GenBank/DDBJ whole genome shotgun (WGS) entry which is preliminary data.</text>
</comment>
<evidence type="ECO:0000256" key="12">
    <source>
        <dbReference type="SAM" id="Phobius"/>
    </source>
</evidence>
<keyword evidence="8 11" id="KW-0456">Lyase</keyword>
<evidence type="ECO:0000256" key="7">
    <source>
        <dbReference type="ARBA" id="ARBA00023209"/>
    </source>
</evidence>
<dbReference type="PANTHER" id="PTHR35809">
    <property type="entry name" value="ARCHAETIDYLSERINE DECARBOXYLASE PROENZYME-RELATED"/>
    <property type="match status" value="1"/>
</dbReference>
<keyword evidence="12" id="KW-0812">Transmembrane</keyword>
<evidence type="ECO:0000256" key="1">
    <source>
        <dbReference type="ARBA" id="ARBA00022475"/>
    </source>
</evidence>
<keyword evidence="5 11" id="KW-0472">Membrane</keyword>
<comment type="cofactor">
    <cofactor evidence="11">
        <name>pyruvate</name>
        <dbReference type="ChEBI" id="CHEBI:15361"/>
    </cofactor>
    <text evidence="11">Binds 1 pyruvoyl group covalently per subunit.</text>
</comment>
<comment type="similarity">
    <text evidence="11">Belongs to the phosphatidylserine decarboxylase family. PSD-A subfamily.</text>
</comment>
<keyword evidence="1 11" id="KW-1003">Cell membrane</keyword>
<feature type="site" description="Cleavage (non-hydrolytic); by autocatalysis" evidence="11">
    <location>
        <begin position="189"/>
        <end position="190"/>
    </location>
</feature>
<evidence type="ECO:0000313" key="13">
    <source>
        <dbReference type="EMBL" id="RIV85477.1"/>
    </source>
</evidence>